<organism evidence="1 2">
    <name type="scientific">Brevundimonas balnearis</name>
    <dbReference type="NCBI Taxonomy" id="1572858"/>
    <lineage>
        <taxon>Bacteria</taxon>
        <taxon>Pseudomonadati</taxon>
        <taxon>Pseudomonadota</taxon>
        <taxon>Alphaproteobacteria</taxon>
        <taxon>Caulobacterales</taxon>
        <taxon>Caulobacteraceae</taxon>
        <taxon>Brevundimonas</taxon>
    </lineage>
</organism>
<evidence type="ECO:0000313" key="1">
    <source>
        <dbReference type="EMBL" id="MFC0634342.1"/>
    </source>
</evidence>
<dbReference type="RefSeq" id="WP_376836378.1">
    <property type="nucleotide sequence ID" value="NZ_JBHLSW010000007.1"/>
</dbReference>
<proteinExistence type="predicted"/>
<accession>A0ABV6R5S8</accession>
<reference evidence="1 2" key="1">
    <citation type="submission" date="2024-09" db="EMBL/GenBank/DDBJ databases">
        <authorList>
            <person name="Sun Q."/>
            <person name="Mori K."/>
        </authorList>
    </citation>
    <scope>NUCLEOTIDE SEQUENCE [LARGE SCALE GENOMIC DNA]</scope>
    <source>
        <strain evidence="1 2">NCAIM B.02621</strain>
    </source>
</reference>
<comment type="caution">
    <text evidence="1">The sequence shown here is derived from an EMBL/GenBank/DDBJ whole genome shotgun (WGS) entry which is preliminary data.</text>
</comment>
<dbReference type="Proteomes" id="UP001589906">
    <property type="component" value="Unassembled WGS sequence"/>
</dbReference>
<gene>
    <name evidence="1" type="ORF">ACFFGE_10695</name>
</gene>
<dbReference type="EMBL" id="JBHLSW010000007">
    <property type="protein sequence ID" value="MFC0634342.1"/>
    <property type="molecule type" value="Genomic_DNA"/>
</dbReference>
<evidence type="ECO:0000313" key="2">
    <source>
        <dbReference type="Proteomes" id="UP001589906"/>
    </source>
</evidence>
<name>A0ABV6R5S8_9CAUL</name>
<sequence length="202" mass="22915">MHPARSLRAAYAALIEDVAEEQGATHWGVLKIGYLGWPHVDVERDLLKPLRVLFRQYGYVRSGLRKRASLAAEHLAPVVGAVELYDKAGNHDPHLNYFITLGPDEEPRWRGFLRERFGRDATHGADVLEAVVCPAGTDWRLRPFLPLEPIANRPRAPRPIIHRGAVEPSFDLQRLRSDWRRAASYSVKQASTDTILTHNDFL</sequence>
<keyword evidence="2" id="KW-1185">Reference proteome</keyword>
<protein>
    <submittedName>
        <fullName evidence="1">Uncharacterized protein</fullName>
    </submittedName>
</protein>